<evidence type="ECO:0000313" key="12">
    <source>
        <dbReference type="Proteomes" id="UP000277424"/>
    </source>
</evidence>
<keyword evidence="6 9" id="KW-1133">Transmembrane helix</keyword>
<dbReference type="OrthoDB" id="9794346at2"/>
<evidence type="ECO:0000256" key="3">
    <source>
        <dbReference type="ARBA" id="ARBA00022475"/>
    </source>
</evidence>
<dbReference type="EMBL" id="RBIG01000001">
    <property type="protein sequence ID" value="RKQ72860.1"/>
    <property type="molecule type" value="Genomic_DNA"/>
</dbReference>
<dbReference type="RefSeq" id="WP_040707734.1">
    <property type="nucleotide sequence ID" value="NZ_RBIG01000001.1"/>
</dbReference>
<sequence length="162" mass="18134">MTRLIGRISSVCCAAAVLASFGLVVVTMFEVISRYAFHAPTVWAFDVSYMLNGAVFVLAMAMTLRLNQHVSIDIFSKAIPERWFRVIEIAVYLCLILPALSLVTYAGWGEFWKAWVSGEVETVSPWQPKIWPFRLMLAVGLSALWLQVLARVLAPAEQSSQH</sequence>
<keyword evidence="3" id="KW-1003">Cell membrane</keyword>
<comment type="caution">
    <text evidence="11">The sequence shown here is derived from an EMBL/GenBank/DDBJ whole genome shotgun (WGS) entry which is preliminary data.</text>
</comment>
<proteinExistence type="inferred from homology"/>
<comment type="function">
    <text evidence="9">Part of the tripartite ATP-independent periplasmic (TRAP) transport system.</text>
</comment>
<dbReference type="Pfam" id="PF04290">
    <property type="entry name" value="DctQ"/>
    <property type="match status" value="1"/>
</dbReference>
<feature type="transmembrane region" description="Helical" evidence="9">
    <location>
        <begin position="86"/>
        <end position="108"/>
    </location>
</feature>
<evidence type="ECO:0000256" key="5">
    <source>
        <dbReference type="ARBA" id="ARBA00022692"/>
    </source>
</evidence>
<evidence type="ECO:0000259" key="10">
    <source>
        <dbReference type="Pfam" id="PF04290"/>
    </source>
</evidence>
<evidence type="ECO:0000256" key="8">
    <source>
        <dbReference type="ARBA" id="ARBA00038436"/>
    </source>
</evidence>
<keyword evidence="4 9" id="KW-0997">Cell inner membrane</keyword>
<evidence type="ECO:0000256" key="4">
    <source>
        <dbReference type="ARBA" id="ARBA00022519"/>
    </source>
</evidence>
<comment type="subunit">
    <text evidence="9">The complex comprises the extracytoplasmic solute receptor protein and the two transmembrane proteins.</text>
</comment>
<organism evidence="11 12">
    <name type="scientific">Oceanibaculum indicum</name>
    <dbReference type="NCBI Taxonomy" id="526216"/>
    <lineage>
        <taxon>Bacteria</taxon>
        <taxon>Pseudomonadati</taxon>
        <taxon>Pseudomonadota</taxon>
        <taxon>Alphaproteobacteria</taxon>
        <taxon>Rhodospirillales</taxon>
        <taxon>Oceanibaculaceae</taxon>
        <taxon>Oceanibaculum</taxon>
    </lineage>
</organism>
<gene>
    <name evidence="11" type="ORF">BCL74_0630</name>
</gene>
<comment type="similarity">
    <text evidence="8 9">Belongs to the TRAP transporter small permease family.</text>
</comment>
<dbReference type="Proteomes" id="UP000277424">
    <property type="component" value="Unassembled WGS sequence"/>
</dbReference>
<evidence type="ECO:0000256" key="1">
    <source>
        <dbReference type="ARBA" id="ARBA00004429"/>
    </source>
</evidence>
<evidence type="ECO:0000256" key="2">
    <source>
        <dbReference type="ARBA" id="ARBA00022448"/>
    </source>
</evidence>
<dbReference type="AlphaFoldDB" id="A0A420WPE9"/>
<protein>
    <recommendedName>
        <fullName evidence="9">TRAP transporter small permease protein</fullName>
    </recommendedName>
</protein>
<dbReference type="InterPro" id="IPR007387">
    <property type="entry name" value="TRAP_DctQ"/>
</dbReference>
<evidence type="ECO:0000256" key="9">
    <source>
        <dbReference type="RuleBase" id="RU369079"/>
    </source>
</evidence>
<keyword evidence="2 9" id="KW-0813">Transport</keyword>
<keyword evidence="7 9" id="KW-0472">Membrane</keyword>
<dbReference type="PANTHER" id="PTHR35011">
    <property type="entry name" value="2,3-DIKETO-L-GULONATE TRAP TRANSPORTER SMALL PERMEASE PROTEIN YIAM"/>
    <property type="match status" value="1"/>
</dbReference>
<evidence type="ECO:0000256" key="6">
    <source>
        <dbReference type="ARBA" id="ARBA00022989"/>
    </source>
</evidence>
<evidence type="ECO:0000256" key="7">
    <source>
        <dbReference type="ARBA" id="ARBA00023136"/>
    </source>
</evidence>
<feature type="transmembrane region" description="Helical" evidence="9">
    <location>
        <begin position="133"/>
        <end position="154"/>
    </location>
</feature>
<comment type="subcellular location">
    <subcellularLocation>
        <location evidence="1 9">Cell inner membrane</location>
        <topology evidence="1 9">Multi-pass membrane protein</topology>
    </subcellularLocation>
</comment>
<reference evidence="11 12" key="1">
    <citation type="submission" date="2018-10" db="EMBL/GenBank/DDBJ databases">
        <title>Comparative analysis of microorganisms from saline springs in Andes Mountain Range, Colombia.</title>
        <authorList>
            <person name="Rubin E."/>
        </authorList>
    </citation>
    <scope>NUCLEOTIDE SEQUENCE [LARGE SCALE GENOMIC DNA]</scope>
    <source>
        <strain evidence="11 12">USBA 36</strain>
    </source>
</reference>
<accession>A0A420WPE9</accession>
<name>A0A420WPE9_9PROT</name>
<dbReference type="GO" id="GO:0022857">
    <property type="term" value="F:transmembrane transporter activity"/>
    <property type="evidence" value="ECO:0007669"/>
    <property type="project" value="UniProtKB-UniRule"/>
</dbReference>
<keyword evidence="5 9" id="KW-0812">Transmembrane</keyword>
<dbReference type="GO" id="GO:0005886">
    <property type="term" value="C:plasma membrane"/>
    <property type="evidence" value="ECO:0007669"/>
    <property type="project" value="UniProtKB-SubCell"/>
</dbReference>
<dbReference type="PANTHER" id="PTHR35011:SF4">
    <property type="entry name" value="SLL1102 PROTEIN"/>
    <property type="match status" value="1"/>
</dbReference>
<feature type="transmembrane region" description="Helical" evidence="9">
    <location>
        <begin position="49"/>
        <end position="66"/>
    </location>
</feature>
<feature type="domain" description="Tripartite ATP-independent periplasmic transporters DctQ component" evidence="10">
    <location>
        <begin position="23"/>
        <end position="154"/>
    </location>
</feature>
<feature type="transmembrane region" description="Helical" evidence="9">
    <location>
        <begin position="12"/>
        <end position="37"/>
    </location>
</feature>
<evidence type="ECO:0000313" key="11">
    <source>
        <dbReference type="EMBL" id="RKQ72860.1"/>
    </source>
</evidence>
<dbReference type="InterPro" id="IPR055348">
    <property type="entry name" value="DctQ"/>
</dbReference>